<organism evidence="2 3">
    <name type="scientific">Plasmodium relictum</name>
    <dbReference type="NCBI Taxonomy" id="85471"/>
    <lineage>
        <taxon>Eukaryota</taxon>
        <taxon>Sar</taxon>
        <taxon>Alveolata</taxon>
        <taxon>Apicomplexa</taxon>
        <taxon>Aconoidasida</taxon>
        <taxon>Haemosporida</taxon>
        <taxon>Plasmodiidae</taxon>
        <taxon>Plasmodium</taxon>
        <taxon>Plasmodium (Haemamoeba)</taxon>
    </lineage>
</organism>
<keyword evidence="3" id="KW-1185">Reference proteome</keyword>
<evidence type="ECO:0000313" key="2">
    <source>
        <dbReference type="EMBL" id="CRH00444.1"/>
    </source>
</evidence>
<reference evidence="2 3" key="1">
    <citation type="submission" date="2015-04" db="EMBL/GenBank/DDBJ databases">
        <authorList>
            <consortium name="Pathogen Informatics"/>
        </authorList>
    </citation>
    <scope>NUCLEOTIDE SEQUENCE [LARGE SCALE GENOMIC DNA]</scope>
    <source>
        <strain evidence="2 3">SGS1</strain>
    </source>
</reference>
<dbReference type="EMBL" id="LN835305">
    <property type="protein sequence ID" value="CRH00444.1"/>
    <property type="molecule type" value="Genomic_DNA"/>
</dbReference>
<accession>A0A1J1H6P1</accession>
<dbReference type="OrthoDB" id="372620at2759"/>
<dbReference type="GeneID" id="39736564"/>
<gene>
    <name evidence="2" type="ORF">PRELSG_1009800</name>
</gene>
<feature type="compositionally biased region" description="Basic residues" evidence="1">
    <location>
        <begin position="73"/>
        <end position="107"/>
    </location>
</feature>
<sequence length="107" mass="13132">MGKNSKKKKNIHQNVANTAFNNKPSLKWRLINKESNFFDKAFEENLINFQKMSLNEDNNSSQKEDNIEEKIVRTRKKLKKKKKRKIKDRIRKKRPFQKQKKRKFKRR</sequence>
<dbReference type="AlphaFoldDB" id="A0A1J1H6P1"/>
<dbReference type="RefSeq" id="XP_028533447.1">
    <property type="nucleotide sequence ID" value="XM_028677016.1"/>
</dbReference>
<name>A0A1J1H6P1_PLARL</name>
<dbReference type="VEuPathDB" id="PlasmoDB:PRELSG_1009800"/>
<evidence type="ECO:0000313" key="3">
    <source>
        <dbReference type="Proteomes" id="UP000220158"/>
    </source>
</evidence>
<evidence type="ECO:0000256" key="1">
    <source>
        <dbReference type="SAM" id="MobiDB-lite"/>
    </source>
</evidence>
<proteinExistence type="predicted"/>
<protein>
    <submittedName>
        <fullName evidence="2">Uncharacterized protein</fullName>
    </submittedName>
</protein>
<dbReference type="KEGG" id="prel:PRELSG_1009800"/>
<dbReference type="OMA" id="QHNVANT"/>
<feature type="compositionally biased region" description="Basic and acidic residues" evidence="1">
    <location>
        <begin position="62"/>
        <end position="72"/>
    </location>
</feature>
<feature type="region of interest" description="Disordered" evidence="1">
    <location>
        <begin position="53"/>
        <end position="107"/>
    </location>
</feature>
<dbReference type="Proteomes" id="UP000220158">
    <property type="component" value="Chromosome 10"/>
</dbReference>